<gene>
    <name evidence="2" type="ORF">FHS49_002084</name>
</gene>
<feature type="chain" id="PRO_5030920592" evidence="1">
    <location>
        <begin position="21"/>
        <end position="97"/>
    </location>
</feature>
<reference evidence="2 3" key="1">
    <citation type="submission" date="2020-08" db="EMBL/GenBank/DDBJ databases">
        <title>Genomic Encyclopedia of Type Strains, Phase IV (KMG-IV): sequencing the most valuable type-strain genomes for metagenomic binning, comparative biology and taxonomic classification.</title>
        <authorList>
            <person name="Goeker M."/>
        </authorList>
    </citation>
    <scope>NUCLEOTIDE SEQUENCE [LARGE SCALE GENOMIC DNA]</scope>
    <source>
        <strain evidence="2 3">DSM 25079</strain>
    </source>
</reference>
<dbReference type="EMBL" id="JACIJC010000003">
    <property type="protein sequence ID" value="MBB5686068.1"/>
    <property type="molecule type" value="Genomic_DNA"/>
</dbReference>
<organism evidence="2 3">
    <name type="scientific">Sphingobium boeckii</name>
    <dbReference type="NCBI Taxonomy" id="1082345"/>
    <lineage>
        <taxon>Bacteria</taxon>
        <taxon>Pseudomonadati</taxon>
        <taxon>Pseudomonadota</taxon>
        <taxon>Alphaproteobacteria</taxon>
        <taxon>Sphingomonadales</taxon>
        <taxon>Sphingomonadaceae</taxon>
        <taxon>Sphingobium</taxon>
    </lineage>
</organism>
<keyword evidence="1" id="KW-0732">Signal</keyword>
<feature type="signal peptide" evidence="1">
    <location>
        <begin position="1"/>
        <end position="20"/>
    </location>
</feature>
<name>A0A7W9AI99_9SPHN</name>
<comment type="caution">
    <text evidence="2">The sequence shown here is derived from an EMBL/GenBank/DDBJ whole genome shotgun (WGS) entry which is preliminary data.</text>
</comment>
<dbReference type="AlphaFoldDB" id="A0A7W9AI99"/>
<protein>
    <submittedName>
        <fullName evidence="2">Uncharacterized protein</fullName>
    </submittedName>
</protein>
<evidence type="ECO:0000313" key="2">
    <source>
        <dbReference type="EMBL" id="MBB5686068.1"/>
    </source>
</evidence>
<dbReference type="RefSeq" id="WP_184018078.1">
    <property type="nucleotide sequence ID" value="NZ_JACIJC010000003.1"/>
</dbReference>
<dbReference type="Proteomes" id="UP000549617">
    <property type="component" value="Unassembled WGS sequence"/>
</dbReference>
<keyword evidence="3" id="KW-1185">Reference proteome</keyword>
<sequence>MRMLSIAIIAALGVSAPAFAEKAAEKSFEHEGTTYVYHTEAKSGGKVISGRSYPGGESFRLIVANGMVRGTSSGSAVAFKLSQVKSVVRDGQVAAAD</sequence>
<accession>A0A7W9AI99</accession>
<proteinExistence type="predicted"/>
<evidence type="ECO:0000313" key="3">
    <source>
        <dbReference type="Proteomes" id="UP000549617"/>
    </source>
</evidence>
<evidence type="ECO:0000256" key="1">
    <source>
        <dbReference type="SAM" id="SignalP"/>
    </source>
</evidence>